<dbReference type="GO" id="GO:0061513">
    <property type="term" value="F:glucose 6-phosphate:phosphate antiporter activity"/>
    <property type="evidence" value="ECO:0000318"/>
    <property type="project" value="GO_Central"/>
</dbReference>
<keyword evidence="10" id="KW-0325">Glycoprotein</keyword>
<comment type="subcellular location">
    <subcellularLocation>
        <location evidence="1">Endoplasmic reticulum membrane</location>
        <topology evidence="1">Multi-pass membrane protein</topology>
    </subcellularLocation>
</comment>
<evidence type="ECO:0000313" key="17">
    <source>
        <dbReference type="Proteomes" id="UP000001646"/>
    </source>
</evidence>
<evidence type="ECO:0000256" key="7">
    <source>
        <dbReference type="ARBA" id="ARBA00022824"/>
    </source>
</evidence>
<reference evidence="16" key="3">
    <citation type="submission" date="2025-09" db="UniProtKB">
        <authorList>
            <consortium name="Ensembl"/>
        </authorList>
    </citation>
    <scope>IDENTIFICATION</scope>
</reference>
<dbReference type="FunFam" id="1.20.1250.20:FF:000028">
    <property type="entry name" value="Sugar phosphate exchanger 3 isoform 1"/>
    <property type="match status" value="1"/>
</dbReference>
<evidence type="ECO:0000313" key="16">
    <source>
        <dbReference type="Ensembl" id="ENSACAP00000000518.3"/>
    </source>
</evidence>
<dbReference type="InterPro" id="IPR000849">
    <property type="entry name" value="Sugar_P_transporter"/>
</dbReference>
<dbReference type="GeneTree" id="ENSGT00940000158657"/>
<comment type="similarity">
    <text evidence="2">Belongs to the major facilitator superfamily. Organophosphate:Pi antiporter (OPA) (TC 2.A.1.4) family.</text>
</comment>
<dbReference type="InterPro" id="IPR036259">
    <property type="entry name" value="MFS_trans_sf"/>
</dbReference>
<keyword evidence="8 14" id="KW-1133">Transmembrane helix</keyword>
<evidence type="ECO:0000256" key="14">
    <source>
        <dbReference type="SAM" id="Phobius"/>
    </source>
</evidence>
<evidence type="ECO:0000256" key="9">
    <source>
        <dbReference type="ARBA" id="ARBA00023136"/>
    </source>
</evidence>
<feature type="transmembrane region" description="Helical" evidence="14">
    <location>
        <begin position="359"/>
        <end position="379"/>
    </location>
</feature>
<feature type="transmembrane region" description="Helical" evidence="14">
    <location>
        <begin position="176"/>
        <end position="195"/>
    </location>
</feature>
<evidence type="ECO:0000256" key="2">
    <source>
        <dbReference type="ARBA" id="ARBA00009598"/>
    </source>
</evidence>
<dbReference type="InterPro" id="IPR011701">
    <property type="entry name" value="MFS"/>
</dbReference>
<feature type="domain" description="Major facilitator superfamily (MFS) profile" evidence="15">
    <location>
        <begin position="19"/>
        <end position="483"/>
    </location>
</feature>
<feature type="transmembrane region" description="Helical" evidence="14">
    <location>
        <begin position="201"/>
        <end position="222"/>
    </location>
</feature>
<feature type="transmembrane region" description="Helical" evidence="14">
    <location>
        <begin position="12"/>
        <end position="30"/>
    </location>
</feature>
<dbReference type="PANTHER" id="PTHR43184:SF9">
    <property type="entry name" value="GLUCOSE-6-PHOSPHATE EXCHANGER SLC37A2"/>
    <property type="match status" value="1"/>
</dbReference>
<keyword evidence="3" id="KW-0813">Transport</keyword>
<evidence type="ECO:0000256" key="13">
    <source>
        <dbReference type="ARBA" id="ARBA00042041"/>
    </source>
</evidence>
<dbReference type="SUPFAM" id="SSF103473">
    <property type="entry name" value="MFS general substrate transporter"/>
    <property type="match status" value="1"/>
</dbReference>
<reference evidence="16" key="2">
    <citation type="submission" date="2025-08" db="UniProtKB">
        <authorList>
            <consortium name="Ensembl"/>
        </authorList>
    </citation>
    <scope>IDENTIFICATION</scope>
</reference>
<keyword evidence="4" id="KW-0050">Antiport</keyword>
<dbReference type="Ensembl" id="ENSACAT00000000536.4">
    <property type="protein sequence ID" value="ENSACAP00000000518.3"/>
    <property type="gene ID" value="ENSACAG00000000548.4"/>
</dbReference>
<evidence type="ECO:0000256" key="8">
    <source>
        <dbReference type="ARBA" id="ARBA00022989"/>
    </source>
</evidence>
<feature type="transmembrane region" description="Helical" evidence="14">
    <location>
        <begin position="459"/>
        <end position="479"/>
    </location>
</feature>
<evidence type="ECO:0000256" key="5">
    <source>
        <dbReference type="ARBA" id="ARBA00022597"/>
    </source>
</evidence>
<evidence type="ECO:0000256" key="4">
    <source>
        <dbReference type="ARBA" id="ARBA00022449"/>
    </source>
</evidence>
<dbReference type="GO" id="GO:0035435">
    <property type="term" value="P:phosphate ion transmembrane transport"/>
    <property type="evidence" value="ECO:0000318"/>
    <property type="project" value="GO_Central"/>
</dbReference>
<name>H9G3W9_ANOCA</name>
<feature type="transmembrane region" description="Helical" evidence="14">
    <location>
        <begin position="108"/>
        <end position="130"/>
    </location>
</feature>
<sequence>MLGVQSFSFMVFPRYRGLILVLTFLCYTTFHLSRKPISIVKSELHYNCSSRGGNPNNESNSTTWCDWKPFDQDNYKELFGALDNAFLVAYAIGMYISGIFGERLPLRYYLSGGMLLSGLFTCLFGLGYYWNIHQLWYFVLVQIFNGLVQTTGWPSVVTCVGNWFGKGKRGFIMGIWNSHTSVGNILGSLIAGAWVSSTWGLSFIVPGIIIATMGVICFLFLIEYPEDVDCSPPLHHVSNPDEKGLEAGHSISDGSLNVSTHSRENIIDVAETGKEPPEDREAISFIAALRIPGVVEFSLCLLFAKLVSYTFLYWLPLYIVNVAHLSSKEAGDMSTLFDVGGIVGGILAGLISDYTGGRATTCCTMLVLAAPMLFLYNSIGQNGFATSIVMLIICGGLVNGPYALITTAVSADLGTHESLQGNAKALSTVTAIIDGTGSVGAALGPLLAGVISRSSWDNVFYMLISADVLACLLLSRVVFKEMRGWCGSYTRKRGFKEF</sequence>
<evidence type="ECO:0000256" key="10">
    <source>
        <dbReference type="ARBA" id="ARBA00023180"/>
    </source>
</evidence>
<accession>H9G3W9</accession>
<dbReference type="OrthoDB" id="3639251at2759"/>
<comment type="catalytic activity">
    <reaction evidence="11">
        <text>D-glucose 6-phosphate(in) + phosphate(out) = D-glucose 6-phosphate(out) + phosphate(in)</text>
        <dbReference type="Rhea" id="RHEA:71535"/>
        <dbReference type="ChEBI" id="CHEBI:43474"/>
        <dbReference type="ChEBI" id="CHEBI:61548"/>
    </reaction>
</comment>
<dbReference type="InterPro" id="IPR020846">
    <property type="entry name" value="MFS_dom"/>
</dbReference>
<feature type="transmembrane region" description="Helical" evidence="14">
    <location>
        <begin position="385"/>
        <end position="405"/>
    </location>
</feature>
<organism evidence="16 17">
    <name type="scientific">Anolis carolinensis</name>
    <name type="common">Green anole</name>
    <name type="synonym">American chameleon</name>
    <dbReference type="NCBI Taxonomy" id="28377"/>
    <lineage>
        <taxon>Eukaryota</taxon>
        <taxon>Metazoa</taxon>
        <taxon>Chordata</taxon>
        <taxon>Craniata</taxon>
        <taxon>Vertebrata</taxon>
        <taxon>Euteleostomi</taxon>
        <taxon>Lepidosauria</taxon>
        <taxon>Squamata</taxon>
        <taxon>Bifurcata</taxon>
        <taxon>Unidentata</taxon>
        <taxon>Episquamata</taxon>
        <taxon>Toxicofera</taxon>
        <taxon>Iguania</taxon>
        <taxon>Dactyloidae</taxon>
        <taxon>Anolis</taxon>
    </lineage>
</organism>
<dbReference type="GO" id="GO:0015760">
    <property type="term" value="P:glucose-6-phosphate transport"/>
    <property type="evidence" value="ECO:0000318"/>
    <property type="project" value="GO_Central"/>
</dbReference>
<dbReference type="GO" id="GO:0005789">
    <property type="term" value="C:endoplasmic reticulum membrane"/>
    <property type="evidence" value="ECO:0000318"/>
    <property type="project" value="GO_Central"/>
</dbReference>
<gene>
    <name evidence="16" type="primary">SLC37A2</name>
</gene>
<reference evidence="16" key="1">
    <citation type="submission" date="2009-12" db="EMBL/GenBank/DDBJ databases">
        <title>The Genome Sequence of Anolis carolinensis (Green Anole Lizard).</title>
        <authorList>
            <consortium name="The Genome Sequencing Platform"/>
            <person name="Di Palma F."/>
            <person name="Alfoldi J."/>
            <person name="Heiman D."/>
            <person name="Young S."/>
            <person name="Grabherr M."/>
            <person name="Johnson J."/>
            <person name="Lander E.S."/>
            <person name="Lindblad-Toh K."/>
        </authorList>
    </citation>
    <scope>NUCLEOTIDE SEQUENCE [LARGE SCALE GENOMIC DNA]</scope>
    <source>
        <strain evidence="16">JBL SC #1</strain>
    </source>
</reference>
<evidence type="ECO:0000256" key="11">
    <source>
        <dbReference type="ARBA" id="ARBA00034251"/>
    </source>
</evidence>
<dbReference type="eggNOG" id="KOG2533">
    <property type="taxonomic scope" value="Eukaryota"/>
</dbReference>
<dbReference type="InterPro" id="IPR044740">
    <property type="entry name" value="SLC37A1_2"/>
</dbReference>
<feature type="transmembrane region" description="Helical" evidence="14">
    <location>
        <begin position="136"/>
        <end position="164"/>
    </location>
</feature>
<dbReference type="CDD" id="cd17344">
    <property type="entry name" value="MFS_SLC37A1_2"/>
    <property type="match status" value="1"/>
</dbReference>
<feature type="transmembrane region" description="Helical" evidence="14">
    <location>
        <begin position="294"/>
        <end position="315"/>
    </location>
</feature>
<dbReference type="FunFam" id="1.20.1250.20:FF:000050">
    <property type="entry name" value="glucose-6-phosphate exchanger SLC37A2 isoform X1"/>
    <property type="match status" value="1"/>
</dbReference>
<dbReference type="PIRSF" id="PIRSF002808">
    <property type="entry name" value="Hexose_phosphate_transp"/>
    <property type="match status" value="1"/>
</dbReference>
<keyword evidence="9 14" id="KW-0472">Membrane</keyword>
<dbReference type="PANTHER" id="PTHR43184">
    <property type="entry name" value="MAJOR FACILITATOR SUPERFAMILY TRANSPORTER 16, ISOFORM B"/>
    <property type="match status" value="1"/>
</dbReference>
<evidence type="ECO:0000259" key="15">
    <source>
        <dbReference type="PROSITE" id="PS50850"/>
    </source>
</evidence>
<dbReference type="HOGENOM" id="CLU_001265_31_6_1"/>
<protein>
    <recommendedName>
        <fullName evidence="12">Glucose-6-phosphate exchanger SLC37A2</fullName>
    </recommendedName>
    <alternativeName>
        <fullName evidence="13">Solute carrier family 37 member 2</fullName>
    </alternativeName>
</protein>
<evidence type="ECO:0000256" key="6">
    <source>
        <dbReference type="ARBA" id="ARBA00022692"/>
    </source>
</evidence>
<dbReference type="Bgee" id="ENSACAG00000000548">
    <property type="expression patterns" value="Expressed in forelimb bud and 11 other cell types or tissues"/>
</dbReference>
<dbReference type="Proteomes" id="UP000001646">
    <property type="component" value="Unplaced"/>
</dbReference>
<keyword evidence="5" id="KW-0762">Sugar transport</keyword>
<dbReference type="AlphaFoldDB" id="H9G3W9"/>
<dbReference type="PROSITE" id="PS50850">
    <property type="entry name" value="MFS"/>
    <property type="match status" value="1"/>
</dbReference>
<evidence type="ECO:0000256" key="1">
    <source>
        <dbReference type="ARBA" id="ARBA00004477"/>
    </source>
</evidence>
<feature type="transmembrane region" description="Helical" evidence="14">
    <location>
        <begin position="78"/>
        <end position="96"/>
    </location>
</feature>
<evidence type="ECO:0000256" key="12">
    <source>
        <dbReference type="ARBA" id="ARBA00039218"/>
    </source>
</evidence>
<proteinExistence type="inferred from homology"/>
<dbReference type="Pfam" id="PF07690">
    <property type="entry name" value="MFS_1"/>
    <property type="match status" value="1"/>
</dbReference>
<dbReference type="Gene3D" id="1.20.1250.20">
    <property type="entry name" value="MFS general substrate transporter like domains"/>
    <property type="match status" value="2"/>
</dbReference>
<dbReference type="InParanoid" id="H9G3W9"/>
<evidence type="ECO:0000256" key="3">
    <source>
        <dbReference type="ARBA" id="ARBA00022448"/>
    </source>
</evidence>
<keyword evidence="6 14" id="KW-0812">Transmembrane</keyword>
<keyword evidence="7" id="KW-0256">Endoplasmic reticulum</keyword>
<keyword evidence="17" id="KW-1185">Reference proteome</keyword>